<dbReference type="Proteomes" id="UP000044602">
    <property type="component" value="Unassembled WGS sequence"/>
</dbReference>
<feature type="non-terminal residue" evidence="1">
    <location>
        <position position="106"/>
    </location>
</feature>
<accession>A0A0G4MK99</accession>
<sequence length="106" mass="11370">MAVFFRSRHLVPSRSLALLHRQIPTAPMRATSAAATRVSSAWAGGQAWLTTCTLTIPSAHCASVPATSSTLRQTTSRGCQHPTRTMWPSSSSLRTLARTPLPSKAI</sequence>
<keyword evidence="2" id="KW-1185">Reference proteome</keyword>
<gene>
    <name evidence="1" type="ORF">BN1708_019575</name>
</gene>
<dbReference type="AlphaFoldDB" id="A0A0G4MK99"/>
<dbReference type="EMBL" id="CVQH01023140">
    <property type="protein sequence ID" value="CRK34681.1"/>
    <property type="molecule type" value="Genomic_DNA"/>
</dbReference>
<reference evidence="1 2" key="1">
    <citation type="submission" date="2015-05" db="EMBL/GenBank/DDBJ databases">
        <authorList>
            <person name="Wang D.B."/>
            <person name="Wang M."/>
        </authorList>
    </citation>
    <scope>NUCLEOTIDE SEQUENCE [LARGE SCALE GENOMIC DNA]</scope>
    <source>
        <strain evidence="1">VL1</strain>
    </source>
</reference>
<protein>
    <submittedName>
        <fullName evidence="1">Uncharacterized protein</fullName>
    </submittedName>
</protein>
<proteinExistence type="predicted"/>
<evidence type="ECO:0000313" key="2">
    <source>
        <dbReference type="Proteomes" id="UP000044602"/>
    </source>
</evidence>
<name>A0A0G4MK99_VERLO</name>
<organism evidence="1 2">
    <name type="scientific">Verticillium longisporum</name>
    <name type="common">Verticillium dahliae var. longisporum</name>
    <dbReference type="NCBI Taxonomy" id="100787"/>
    <lineage>
        <taxon>Eukaryota</taxon>
        <taxon>Fungi</taxon>
        <taxon>Dikarya</taxon>
        <taxon>Ascomycota</taxon>
        <taxon>Pezizomycotina</taxon>
        <taxon>Sordariomycetes</taxon>
        <taxon>Hypocreomycetidae</taxon>
        <taxon>Glomerellales</taxon>
        <taxon>Plectosphaerellaceae</taxon>
        <taxon>Verticillium</taxon>
    </lineage>
</organism>
<evidence type="ECO:0000313" key="1">
    <source>
        <dbReference type="EMBL" id="CRK34681.1"/>
    </source>
</evidence>